<dbReference type="Proteomes" id="UP000254621">
    <property type="component" value="Unassembled WGS sequence"/>
</dbReference>
<keyword evidence="4 5" id="KW-0378">Hydrolase</keyword>
<dbReference type="PANTHER" id="PTHR34276">
    <property type="entry name" value="MINI-RIBONUCLEASE 3"/>
    <property type="match status" value="1"/>
</dbReference>
<dbReference type="EC" id="3.1.26.-" evidence="5"/>
<dbReference type="InterPro" id="IPR008226">
    <property type="entry name" value="Mini3_fam"/>
</dbReference>
<evidence type="ECO:0000256" key="2">
    <source>
        <dbReference type="ARBA" id="ARBA00022722"/>
    </source>
</evidence>
<keyword evidence="5" id="KW-0694">RNA-binding</keyword>
<dbReference type="SMART" id="SM00535">
    <property type="entry name" value="RIBOc"/>
    <property type="match status" value="1"/>
</dbReference>
<feature type="compositionally biased region" description="Basic residues" evidence="6">
    <location>
        <begin position="144"/>
        <end position="155"/>
    </location>
</feature>
<dbReference type="AlphaFoldDB" id="A0A380NXD4"/>
<feature type="active site" evidence="5">
    <location>
        <position position="21"/>
    </location>
</feature>
<evidence type="ECO:0000256" key="4">
    <source>
        <dbReference type="ARBA" id="ARBA00022801"/>
    </source>
</evidence>
<name>A0A380NXD4_WEIVI</name>
<dbReference type="InterPro" id="IPR000999">
    <property type="entry name" value="RNase_III_dom"/>
</dbReference>
<protein>
    <recommendedName>
        <fullName evidence="5">Mini-ribonuclease 3</fullName>
        <shortName evidence="5">Mini-3</shortName>
        <shortName evidence="5">Mini-RNase 3</shortName>
        <ecNumber evidence="5">3.1.26.-</ecNumber>
    </recommendedName>
    <alternativeName>
        <fullName evidence="5">Mini-RNase III</fullName>
        <shortName evidence="5">Mini-III</shortName>
    </alternativeName>
</protein>
<keyword evidence="5" id="KW-0963">Cytoplasm</keyword>
<evidence type="ECO:0000259" key="7">
    <source>
        <dbReference type="SMART" id="SM00535"/>
    </source>
</evidence>
<evidence type="ECO:0000256" key="5">
    <source>
        <dbReference type="HAMAP-Rule" id="MF_01468"/>
    </source>
</evidence>
<dbReference type="GO" id="GO:0004525">
    <property type="term" value="F:ribonuclease III activity"/>
    <property type="evidence" value="ECO:0007669"/>
    <property type="project" value="InterPro"/>
</dbReference>
<proteinExistence type="inferred from homology"/>
<organism evidence="8 9">
    <name type="scientific">Weissella viridescens</name>
    <name type="common">Lactobacillus viridescens</name>
    <dbReference type="NCBI Taxonomy" id="1629"/>
    <lineage>
        <taxon>Bacteria</taxon>
        <taxon>Bacillati</taxon>
        <taxon>Bacillota</taxon>
        <taxon>Bacilli</taxon>
        <taxon>Lactobacillales</taxon>
        <taxon>Lactobacillaceae</taxon>
        <taxon>Weissella</taxon>
    </lineage>
</organism>
<evidence type="ECO:0000256" key="1">
    <source>
        <dbReference type="ARBA" id="ARBA00022552"/>
    </source>
</evidence>
<dbReference type="GO" id="GO:0019843">
    <property type="term" value="F:rRNA binding"/>
    <property type="evidence" value="ECO:0007669"/>
    <property type="project" value="UniProtKB-UniRule"/>
</dbReference>
<feature type="region of interest" description="Disordered" evidence="6">
    <location>
        <begin position="135"/>
        <end position="170"/>
    </location>
</feature>
<keyword evidence="2 5" id="KW-0540">Nuclease</keyword>
<accession>A0A380NXD4</accession>
<keyword evidence="5" id="KW-0690">Ribosome biogenesis</keyword>
<evidence type="ECO:0000313" key="8">
    <source>
        <dbReference type="EMBL" id="SUP52641.1"/>
    </source>
</evidence>
<dbReference type="PANTHER" id="PTHR34276:SF1">
    <property type="entry name" value="MINI-RIBONUCLEASE 3"/>
    <property type="match status" value="1"/>
</dbReference>
<keyword evidence="5" id="KW-0460">Magnesium</keyword>
<comment type="function">
    <text evidence="5">Involved in correct processing of both the 5' and 3' ends of 23S rRNA precursor. Processes 30S rRNA precursor transcript even in absence of ribonuclease 3 (Rnc); Rnc processes 30S rRNA into smaller rRNA precursors.</text>
</comment>
<sequence length="170" mass="19569">MNSDELDYQQMNGLDLAYLGDAVYEIYVRQHLLAMGLTKPQQLQRQSKQYVSAKAHAALFALMEAEDYLTPEEMTYFKRGRNANSHTKAKNTDVVSYRISTGFEALVGYLYASHQIERLEELVTWVFKQVEDGKTKANGTTKNNKQKGRQNRPKIRIVPSKLSAHKRLKR</sequence>
<evidence type="ECO:0000313" key="9">
    <source>
        <dbReference type="Proteomes" id="UP000254621"/>
    </source>
</evidence>
<comment type="similarity">
    <text evidence="5">Belongs to the MrnC RNase family.</text>
</comment>
<comment type="cofactor">
    <cofactor evidence="5">
        <name>Mg(2+)</name>
        <dbReference type="ChEBI" id="CHEBI:18420"/>
    </cofactor>
</comment>
<gene>
    <name evidence="5 8" type="primary">mrnC</name>
    <name evidence="8" type="ORF">NCTC13645_00539</name>
</gene>
<comment type="subcellular location">
    <subcellularLocation>
        <location evidence="5">Cytoplasm</location>
    </subcellularLocation>
</comment>
<dbReference type="SUPFAM" id="SSF69065">
    <property type="entry name" value="RNase III domain-like"/>
    <property type="match status" value="1"/>
</dbReference>
<evidence type="ECO:0000256" key="3">
    <source>
        <dbReference type="ARBA" id="ARBA00022759"/>
    </source>
</evidence>
<keyword evidence="5" id="KW-0699">rRNA-binding</keyword>
<evidence type="ECO:0000256" key="6">
    <source>
        <dbReference type="SAM" id="MobiDB-lite"/>
    </source>
</evidence>
<dbReference type="EMBL" id="UHIV01000001">
    <property type="protein sequence ID" value="SUP52641.1"/>
    <property type="molecule type" value="Genomic_DNA"/>
</dbReference>
<keyword evidence="3 5" id="KW-0255">Endonuclease</keyword>
<dbReference type="Gene3D" id="1.10.1520.10">
    <property type="entry name" value="Ribonuclease III domain"/>
    <property type="match status" value="1"/>
</dbReference>
<dbReference type="Pfam" id="PF00636">
    <property type="entry name" value="Ribonuclease_3"/>
    <property type="match status" value="1"/>
</dbReference>
<dbReference type="STRING" id="1629.IV50_GL000743"/>
<feature type="domain" description="RNase III" evidence="7">
    <location>
        <begin position="1"/>
        <end position="135"/>
    </location>
</feature>
<dbReference type="GO" id="GO:0005737">
    <property type="term" value="C:cytoplasm"/>
    <property type="evidence" value="ECO:0007669"/>
    <property type="project" value="UniProtKB-SubCell"/>
</dbReference>
<comment type="subunit">
    <text evidence="5">Homodimer.</text>
</comment>
<dbReference type="GO" id="GO:0006364">
    <property type="term" value="P:rRNA processing"/>
    <property type="evidence" value="ECO:0007669"/>
    <property type="project" value="UniProtKB-UniRule"/>
</dbReference>
<dbReference type="HAMAP" id="MF_01468">
    <property type="entry name" value="RNase_Mini_III"/>
    <property type="match status" value="1"/>
</dbReference>
<dbReference type="InterPro" id="IPR036389">
    <property type="entry name" value="RNase_III_sf"/>
</dbReference>
<reference evidence="8 9" key="1">
    <citation type="submission" date="2018-06" db="EMBL/GenBank/DDBJ databases">
        <authorList>
            <consortium name="Pathogen Informatics"/>
            <person name="Doyle S."/>
        </authorList>
    </citation>
    <scope>NUCLEOTIDE SEQUENCE [LARGE SCALE GENOMIC DNA]</scope>
    <source>
        <strain evidence="8 9">NCTC13645</strain>
    </source>
</reference>
<keyword evidence="1 5" id="KW-0698">rRNA processing</keyword>